<dbReference type="InterPro" id="IPR015424">
    <property type="entry name" value="PyrdxlP-dep_Trfase"/>
</dbReference>
<keyword evidence="1" id="KW-0808">Transferase</keyword>
<dbReference type="PANTHER" id="PTHR43510">
    <property type="entry name" value="AMINOTRANSFERASE FUNCTION, HYPOTHETICAL (EUROFUNG)"/>
    <property type="match status" value="1"/>
</dbReference>
<dbReference type="HOGENOM" id="CLU_017584_4_4_9"/>
<name>E8JP24_STREI</name>
<dbReference type="CDD" id="cd00609">
    <property type="entry name" value="AAT_like"/>
    <property type="match status" value="1"/>
</dbReference>
<dbReference type="InterPro" id="IPR004839">
    <property type="entry name" value="Aminotransferase_I/II_large"/>
</dbReference>
<keyword evidence="1" id="KW-0032">Aminotransferase</keyword>
<sequence>MTVNDKIFLENKRVNAMKLPRFGVEEWLNSHEREAKYDIAGVSIDALTLQELFELTGESKEEFYQELFSKKLNYGWIEGSPEFKKSVCDLYQTVDEKQILQTNGATGANMLVLYSLIEPGDHVISIYPTYQQLYDIPKSLGAEVDFWQVREENGWLPDLAELHKLIRPNTKMICINNANNPTGAVMDEEYLRELVRIAKSCGAYILADEVYRPFTDSKVPSIVDLYDKGVSVNSLSKTFSLPGIRVGWVAACDEITDILRDYRDYTMICAGVFDDVVASLALRYKEEILERNRKIIRKNLTILDNWIAKEPKVSYVRPAEVPTSFVKIDVGVPIEDFCLILLRDYGVLLVPGNRFDREGYVRLGYSCNQDTLEKGLALLSTCLKNFKK</sequence>
<dbReference type="NCBIfam" id="NF005593">
    <property type="entry name" value="PRK07324.1"/>
    <property type="match status" value="1"/>
</dbReference>
<feature type="domain" description="Aminotransferase class I/classII large" evidence="2">
    <location>
        <begin position="65"/>
        <end position="376"/>
    </location>
</feature>
<comment type="caution">
    <text evidence="3">The sequence shown here is derived from an EMBL/GenBank/DDBJ whole genome shotgun (WGS) entry which is preliminary data.</text>
</comment>
<evidence type="ECO:0000259" key="2">
    <source>
        <dbReference type="Pfam" id="PF00155"/>
    </source>
</evidence>
<dbReference type="eggNOG" id="COG0436">
    <property type="taxonomic scope" value="Bacteria"/>
</dbReference>
<organism evidence="3 4">
    <name type="scientific">Streptococcus equinus ATCC 9812</name>
    <dbReference type="NCBI Taxonomy" id="525379"/>
    <lineage>
        <taxon>Bacteria</taxon>
        <taxon>Bacillati</taxon>
        <taxon>Bacillota</taxon>
        <taxon>Bacilli</taxon>
        <taxon>Lactobacillales</taxon>
        <taxon>Streptococcaceae</taxon>
        <taxon>Streptococcus</taxon>
    </lineage>
</organism>
<dbReference type="PROSITE" id="PS00105">
    <property type="entry name" value="AA_TRANSFER_CLASS_1"/>
    <property type="match status" value="1"/>
</dbReference>
<proteinExistence type="inferred from homology"/>
<dbReference type="GO" id="GO:0008483">
    <property type="term" value="F:transaminase activity"/>
    <property type="evidence" value="ECO:0007669"/>
    <property type="project" value="UniProtKB-KW"/>
</dbReference>
<comment type="similarity">
    <text evidence="1">Belongs to the class-I pyridoxal-phosphate-dependent aminotransferase family.</text>
</comment>
<reference evidence="3 4" key="1">
    <citation type="submission" date="2010-12" db="EMBL/GenBank/DDBJ databases">
        <authorList>
            <person name="Muzny D."/>
            <person name="Qin X."/>
            <person name="Deng J."/>
            <person name="Jiang H."/>
            <person name="Liu Y."/>
            <person name="Qu J."/>
            <person name="Song X.-Z."/>
            <person name="Zhang L."/>
            <person name="Thornton R."/>
            <person name="Coyle M."/>
            <person name="Francisco L."/>
            <person name="Jackson L."/>
            <person name="Javaid M."/>
            <person name="Korchina V."/>
            <person name="Kovar C."/>
            <person name="Mata R."/>
            <person name="Mathew T."/>
            <person name="Ngo R."/>
            <person name="Nguyen L."/>
            <person name="Nguyen N."/>
            <person name="Okwuonu G."/>
            <person name="Ongeri F."/>
            <person name="Pham C."/>
            <person name="Simmons D."/>
            <person name="Wilczek-Boney K."/>
            <person name="Hale W."/>
            <person name="Jakkamsetti A."/>
            <person name="Pham P."/>
            <person name="Ruth R."/>
            <person name="San Lucas F."/>
            <person name="Warren J."/>
            <person name="Zhang J."/>
            <person name="Zhao Z."/>
            <person name="Zhou C."/>
            <person name="Zhu D."/>
            <person name="Lee S."/>
            <person name="Bess C."/>
            <person name="Blankenburg K."/>
            <person name="Forbes L."/>
            <person name="Fu Q."/>
            <person name="Gubbala S."/>
            <person name="Hirani K."/>
            <person name="Jayaseelan J.C."/>
            <person name="Lara F."/>
            <person name="Munidasa M."/>
            <person name="Palculict T."/>
            <person name="Patil S."/>
            <person name="Pu L.-L."/>
            <person name="Saada N."/>
            <person name="Tang L."/>
            <person name="Weissenberger G."/>
            <person name="Zhu Y."/>
            <person name="Hemphill L."/>
            <person name="Shang Y."/>
            <person name="Youmans B."/>
            <person name="Ayvaz T."/>
            <person name="Ross M."/>
            <person name="Santibanez J."/>
            <person name="Aqrawi P."/>
            <person name="Gross S."/>
            <person name="Joshi V."/>
            <person name="Fowler G."/>
            <person name="Nazareth L."/>
            <person name="Reid J."/>
            <person name="Worley K."/>
            <person name="Petrosino J."/>
            <person name="Highlander S."/>
            <person name="Gibbs R."/>
        </authorList>
    </citation>
    <scope>NUCLEOTIDE SEQUENCE [LARGE SCALE GENOMIC DNA]</scope>
    <source>
        <strain evidence="3 4">ATCC 9812</strain>
    </source>
</reference>
<evidence type="ECO:0000256" key="1">
    <source>
        <dbReference type="RuleBase" id="RU000481"/>
    </source>
</evidence>
<dbReference type="Gene3D" id="3.90.1150.10">
    <property type="entry name" value="Aspartate Aminotransferase, domain 1"/>
    <property type="match status" value="1"/>
</dbReference>
<dbReference type="InterPro" id="IPR004838">
    <property type="entry name" value="NHTrfase_class1_PyrdxlP-BS"/>
</dbReference>
<dbReference type="EMBL" id="AEVB01000022">
    <property type="protein sequence ID" value="EFW89071.1"/>
    <property type="molecule type" value="Genomic_DNA"/>
</dbReference>
<gene>
    <name evidence="3" type="primary">arcT</name>
    <name evidence="3" type="ORF">HMPREF0819_0747</name>
</gene>
<comment type="cofactor">
    <cofactor evidence="1">
        <name>pyridoxal 5'-phosphate</name>
        <dbReference type="ChEBI" id="CHEBI:597326"/>
    </cofactor>
</comment>
<protein>
    <recommendedName>
        <fullName evidence="1">Aminotransferase</fullName>
        <ecNumber evidence="1">2.6.1.-</ecNumber>
    </recommendedName>
</protein>
<dbReference type="Proteomes" id="UP000005699">
    <property type="component" value="Unassembled WGS sequence"/>
</dbReference>
<dbReference type="PANTHER" id="PTHR43510:SF1">
    <property type="entry name" value="AMINOTRANSFERASE FUNCTION, HYPOTHETICAL (EUROFUNG)"/>
    <property type="match status" value="1"/>
</dbReference>
<dbReference type="EC" id="2.6.1.-" evidence="1"/>
<dbReference type="Gene3D" id="3.40.640.10">
    <property type="entry name" value="Type I PLP-dependent aspartate aminotransferase-like (Major domain)"/>
    <property type="match status" value="1"/>
</dbReference>
<dbReference type="SUPFAM" id="SSF53383">
    <property type="entry name" value="PLP-dependent transferases"/>
    <property type="match status" value="1"/>
</dbReference>
<dbReference type="InterPro" id="IPR015421">
    <property type="entry name" value="PyrdxlP-dep_Trfase_major"/>
</dbReference>
<accession>E8JP24</accession>
<dbReference type="AlphaFoldDB" id="E8JP24"/>
<dbReference type="GO" id="GO:0030170">
    <property type="term" value="F:pyridoxal phosphate binding"/>
    <property type="evidence" value="ECO:0007669"/>
    <property type="project" value="InterPro"/>
</dbReference>
<evidence type="ECO:0000313" key="4">
    <source>
        <dbReference type="Proteomes" id="UP000005699"/>
    </source>
</evidence>
<evidence type="ECO:0000313" key="3">
    <source>
        <dbReference type="EMBL" id="EFW89071.1"/>
    </source>
</evidence>
<dbReference type="Pfam" id="PF00155">
    <property type="entry name" value="Aminotran_1_2"/>
    <property type="match status" value="1"/>
</dbReference>
<dbReference type="InterPro" id="IPR015422">
    <property type="entry name" value="PyrdxlP-dep_Trfase_small"/>
</dbReference>